<keyword evidence="1" id="KW-0472">Membrane</keyword>
<feature type="transmembrane region" description="Helical" evidence="1">
    <location>
        <begin position="260"/>
        <end position="277"/>
    </location>
</feature>
<name>A0A9W6H686_9MICO</name>
<protein>
    <submittedName>
        <fullName evidence="2">Membrane protein</fullName>
    </submittedName>
</protein>
<sequence length="375" mass="38039">MSTSDPRTPRIPHTPWGRAIALAVGAAAIVAVVLLAFVWPTITSTVKDVPIAVAGPSAQVTAVEASLDKAASGAFDVTRVDSRAAAVDLIKTRDVYGAIILGEKPEVLTASANGVAVSQILDQIAGQLQTQANAQAAAAVQQAIAAGRAPAGTVAPTITVTVTDVVPLASTDARGLGLTAASFPLVLGGLLGGILISILVAGSWRRLAAVTTYAVAGGLGIVGIMQGWFGILQGNFWINALAVGLAMFATASFIVGMNALIGRAGIAVGGVLTMLVGNPLSAATQPLQFMVAPWGAIGQWFVPGASATLVRDLSYFPDADTLFPWLVLLAWSAVGVVGMIAGHFRNQVVVEAAVEESLPASAATEDAADRIPQPA</sequence>
<dbReference type="EMBL" id="BSEN01000001">
    <property type="protein sequence ID" value="GLJ74674.1"/>
    <property type="molecule type" value="Genomic_DNA"/>
</dbReference>
<feature type="transmembrane region" description="Helical" evidence="1">
    <location>
        <begin position="183"/>
        <end position="204"/>
    </location>
</feature>
<keyword evidence="3" id="KW-1185">Reference proteome</keyword>
<feature type="transmembrane region" description="Helical" evidence="1">
    <location>
        <begin position="210"/>
        <end position="229"/>
    </location>
</feature>
<reference evidence="2" key="2">
    <citation type="submission" date="2023-01" db="EMBL/GenBank/DDBJ databases">
        <authorList>
            <person name="Sun Q."/>
            <person name="Evtushenko L."/>
        </authorList>
    </citation>
    <scope>NUCLEOTIDE SEQUENCE</scope>
    <source>
        <strain evidence="2">VKM Ac-1401</strain>
    </source>
</reference>
<evidence type="ECO:0000313" key="2">
    <source>
        <dbReference type="EMBL" id="GLJ74674.1"/>
    </source>
</evidence>
<comment type="caution">
    <text evidence="2">The sequence shown here is derived from an EMBL/GenBank/DDBJ whole genome shotgun (WGS) entry which is preliminary data.</text>
</comment>
<organism evidence="2 3">
    <name type="scientific">Leifsonia poae</name>
    <dbReference type="NCBI Taxonomy" id="110933"/>
    <lineage>
        <taxon>Bacteria</taxon>
        <taxon>Bacillati</taxon>
        <taxon>Actinomycetota</taxon>
        <taxon>Actinomycetes</taxon>
        <taxon>Micrococcales</taxon>
        <taxon>Microbacteriaceae</taxon>
        <taxon>Leifsonia</taxon>
    </lineage>
</organism>
<keyword evidence="1" id="KW-1133">Transmembrane helix</keyword>
<dbReference type="Proteomes" id="UP001142372">
    <property type="component" value="Unassembled WGS sequence"/>
</dbReference>
<gene>
    <name evidence="2" type="ORF">GCM10017584_02470</name>
</gene>
<dbReference type="RefSeq" id="WP_271175375.1">
    <property type="nucleotide sequence ID" value="NZ_BAAAJO010000001.1"/>
</dbReference>
<dbReference type="AlphaFoldDB" id="A0A9W6H686"/>
<feature type="transmembrane region" description="Helical" evidence="1">
    <location>
        <begin position="20"/>
        <end position="39"/>
    </location>
</feature>
<accession>A0A9W6H686</accession>
<evidence type="ECO:0000313" key="3">
    <source>
        <dbReference type="Proteomes" id="UP001142372"/>
    </source>
</evidence>
<reference evidence="2" key="1">
    <citation type="journal article" date="2014" name="Int. J. Syst. Evol. Microbiol.">
        <title>Complete genome sequence of Corynebacterium casei LMG S-19264T (=DSM 44701T), isolated from a smear-ripened cheese.</title>
        <authorList>
            <consortium name="US DOE Joint Genome Institute (JGI-PGF)"/>
            <person name="Walter F."/>
            <person name="Albersmeier A."/>
            <person name="Kalinowski J."/>
            <person name="Ruckert C."/>
        </authorList>
    </citation>
    <scope>NUCLEOTIDE SEQUENCE</scope>
    <source>
        <strain evidence="2">VKM Ac-1401</strain>
    </source>
</reference>
<feature type="transmembrane region" description="Helical" evidence="1">
    <location>
        <begin position="236"/>
        <end position="254"/>
    </location>
</feature>
<keyword evidence="1" id="KW-0812">Transmembrane</keyword>
<proteinExistence type="predicted"/>
<evidence type="ECO:0000256" key="1">
    <source>
        <dbReference type="SAM" id="Phobius"/>
    </source>
</evidence>
<feature type="transmembrane region" description="Helical" evidence="1">
    <location>
        <begin position="322"/>
        <end position="341"/>
    </location>
</feature>